<dbReference type="STRING" id="742152.A0A2H3JNI9"/>
<evidence type="ECO:0000313" key="8">
    <source>
        <dbReference type="Proteomes" id="UP000218811"/>
    </source>
</evidence>
<evidence type="ECO:0000256" key="1">
    <source>
        <dbReference type="ARBA" id="ARBA00004123"/>
    </source>
</evidence>
<dbReference type="OMA" id="RHNDIST"/>
<dbReference type="AlphaFoldDB" id="A0A2H3JNI9"/>
<feature type="region of interest" description="Disordered" evidence="5">
    <location>
        <begin position="272"/>
        <end position="321"/>
    </location>
</feature>
<keyword evidence="3" id="KW-0804">Transcription</keyword>
<dbReference type="PANTHER" id="PTHR33572:SF3">
    <property type="entry name" value="VELVET COMPLEX SUBUNIT B"/>
    <property type="match status" value="1"/>
</dbReference>
<dbReference type="Proteomes" id="UP000218811">
    <property type="component" value="Unassembled WGS sequence"/>
</dbReference>
<dbReference type="PANTHER" id="PTHR33572">
    <property type="entry name" value="SPORE DEVELOPMENT REGULATOR VOSA"/>
    <property type="match status" value="1"/>
</dbReference>
<dbReference type="Gene3D" id="2.60.40.3960">
    <property type="entry name" value="Velvet domain"/>
    <property type="match status" value="1"/>
</dbReference>
<organism evidence="7 8">
    <name type="scientific">Wolfiporia cocos (strain MD-104)</name>
    <name type="common">Brown rot fungus</name>
    <dbReference type="NCBI Taxonomy" id="742152"/>
    <lineage>
        <taxon>Eukaryota</taxon>
        <taxon>Fungi</taxon>
        <taxon>Dikarya</taxon>
        <taxon>Basidiomycota</taxon>
        <taxon>Agaricomycotina</taxon>
        <taxon>Agaricomycetes</taxon>
        <taxon>Polyporales</taxon>
        <taxon>Phaeolaceae</taxon>
        <taxon>Wolfiporia</taxon>
    </lineage>
</organism>
<dbReference type="Pfam" id="PF11754">
    <property type="entry name" value="Velvet"/>
    <property type="match status" value="1"/>
</dbReference>
<evidence type="ECO:0000256" key="4">
    <source>
        <dbReference type="ARBA" id="ARBA00023242"/>
    </source>
</evidence>
<evidence type="ECO:0000256" key="3">
    <source>
        <dbReference type="ARBA" id="ARBA00023163"/>
    </source>
</evidence>
<sequence length="321" mass="34661">MYSIGSAISFGYGQFASHPIRAELIELQKANVGRKYTRKDRRPLDPPPVAAVKLFEVTTGQGGARMEREITASGVISSAGFLCHVDLIPVDRHNDISTPTQAIEPLKHTSVPNTFASSSITYLGSISRIASSPNATSGASMNSVSQNTAIGRPANAGLSANTSMNPFVHGTLCTDQLAGSTFVEATPLEYRGQSMLMFIFSDLSVKREGTYILRYRVFDIMSKAQDGPGIPILAECYGGPFEVFSTKTFPGLQSSTELTRYLSRFGIRVNSRETERRQERHEPSDAGSSGRPLRIAPATGRPAELRAVTPVPPPNIHGRGT</sequence>
<dbReference type="GO" id="GO:0005634">
    <property type="term" value="C:nucleus"/>
    <property type="evidence" value="ECO:0007669"/>
    <property type="project" value="UniProtKB-SubCell"/>
</dbReference>
<dbReference type="InterPro" id="IPR021740">
    <property type="entry name" value="Velvet"/>
</dbReference>
<evidence type="ECO:0000313" key="7">
    <source>
        <dbReference type="EMBL" id="PCH40369.1"/>
    </source>
</evidence>
<evidence type="ECO:0000256" key="5">
    <source>
        <dbReference type="SAM" id="MobiDB-lite"/>
    </source>
</evidence>
<dbReference type="EMBL" id="KB468053">
    <property type="protein sequence ID" value="PCH40369.1"/>
    <property type="molecule type" value="Genomic_DNA"/>
</dbReference>
<proteinExistence type="predicted"/>
<feature type="domain" description="Velvet" evidence="6">
    <location>
        <begin position="17"/>
        <end position="272"/>
    </location>
</feature>
<protein>
    <recommendedName>
        <fullName evidence="6">Velvet domain-containing protein</fullName>
    </recommendedName>
</protein>
<dbReference type="PROSITE" id="PS51821">
    <property type="entry name" value="VELVET"/>
    <property type="match status" value="1"/>
</dbReference>
<dbReference type="InterPro" id="IPR037525">
    <property type="entry name" value="Velvet_dom"/>
</dbReference>
<gene>
    <name evidence="7" type="ORF">WOLCODRAFT_67286</name>
</gene>
<keyword evidence="4" id="KW-0539">Nucleus</keyword>
<dbReference type="OrthoDB" id="5599552at2759"/>
<keyword evidence="8" id="KW-1185">Reference proteome</keyword>
<feature type="compositionally biased region" description="Basic and acidic residues" evidence="5">
    <location>
        <begin position="272"/>
        <end position="284"/>
    </location>
</feature>
<dbReference type="InterPro" id="IPR038491">
    <property type="entry name" value="Velvet_dom_sf"/>
</dbReference>
<keyword evidence="2" id="KW-0805">Transcription regulation</keyword>
<evidence type="ECO:0000256" key="2">
    <source>
        <dbReference type="ARBA" id="ARBA00023015"/>
    </source>
</evidence>
<evidence type="ECO:0000259" key="6">
    <source>
        <dbReference type="PROSITE" id="PS51821"/>
    </source>
</evidence>
<name>A0A2H3JNI9_WOLCO</name>
<comment type="subcellular location">
    <subcellularLocation>
        <location evidence="1">Nucleus</location>
    </subcellularLocation>
</comment>
<accession>A0A2H3JNI9</accession>
<reference evidence="7 8" key="1">
    <citation type="journal article" date="2012" name="Science">
        <title>The Paleozoic origin of enzymatic lignin decomposition reconstructed from 31 fungal genomes.</title>
        <authorList>
            <person name="Floudas D."/>
            <person name="Binder M."/>
            <person name="Riley R."/>
            <person name="Barry K."/>
            <person name="Blanchette R.A."/>
            <person name="Henrissat B."/>
            <person name="Martinez A.T."/>
            <person name="Otillar R."/>
            <person name="Spatafora J.W."/>
            <person name="Yadav J.S."/>
            <person name="Aerts A."/>
            <person name="Benoit I."/>
            <person name="Boyd A."/>
            <person name="Carlson A."/>
            <person name="Copeland A."/>
            <person name="Coutinho P.M."/>
            <person name="de Vries R.P."/>
            <person name="Ferreira P."/>
            <person name="Findley K."/>
            <person name="Foster B."/>
            <person name="Gaskell J."/>
            <person name="Glotzer D."/>
            <person name="Gorecki P."/>
            <person name="Heitman J."/>
            <person name="Hesse C."/>
            <person name="Hori C."/>
            <person name="Igarashi K."/>
            <person name="Jurgens J.A."/>
            <person name="Kallen N."/>
            <person name="Kersten P."/>
            <person name="Kohler A."/>
            <person name="Kuees U."/>
            <person name="Kumar T.K.A."/>
            <person name="Kuo A."/>
            <person name="LaButti K."/>
            <person name="Larrondo L.F."/>
            <person name="Lindquist E."/>
            <person name="Ling A."/>
            <person name="Lombard V."/>
            <person name="Lucas S."/>
            <person name="Lundell T."/>
            <person name="Martin R."/>
            <person name="McLaughlin D.J."/>
            <person name="Morgenstern I."/>
            <person name="Morin E."/>
            <person name="Murat C."/>
            <person name="Nagy L.G."/>
            <person name="Nolan M."/>
            <person name="Ohm R.A."/>
            <person name="Patyshakuliyeva A."/>
            <person name="Rokas A."/>
            <person name="Ruiz-Duenas F.J."/>
            <person name="Sabat G."/>
            <person name="Salamov A."/>
            <person name="Samejima M."/>
            <person name="Schmutz J."/>
            <person name="Slot J.C."/>
            <person name="St John F."/>
            <person name="Stenlid J."/>
            <person name="Sun H."/>
            <person name="Sun S."/>
            <person name="Syed K."/>
            <person name="Tsang A."/>
            <person name="Wiebenga A."/>
            <person name="Young D."/>
            <person name="Pisabarro A."/>
            <person name="Eastwood D.C."/>
            <person name="Martin F."/>
            <person name="Cullen D."/>
            <person name="Grigoriev I.V."/>
            <person name="Hibbett D.S."/>
        </authorList>
    </citation>
    <scope>NUCLEOTIDE SEQUENCE [LARGE SCALE GENOMIC DNA]</scope>
    <source>
        <strain evidence="7 8">MD-104</strain>
    </source>
</reference>